<dbReference type="InterPro" id="IPR052755">
    <property type="entry name" value="Lysozyme_Inhibitor_LprI"/>
</dbReference>
<keyword evidence="3" id="KW-1185">Reference proteome</keyword>
<organism evidence="2 3">
    <name type="scientific">Alkalilimnicola ehrlichii</name>
    <dbReference type="NCBI Taxonomy" id="351052"/>
    <lineage>
        <taxon>Bacteria</taxon>
        <taxon>Pseudomonadati</taxon>
        <taxon>Pseudomonadota</taxon>
        <taxon>Gammaproteobacteria</taxon>
        <taxon>Chromatiales</taxon>
        <taxon>Ectothiorhodospiraceae</taxon>
        <taxon>Alkalilimnicola</taxon>
    </lineage>
</organism>
<evidence type="ECO:0000313" key="2">
    <source>
        <dbReference type="EMBL" id="RFA31923.1"/>
    </source>
</evidence>
<evidence type="ECO:0000313" key="3">
    <source>
        <dbReference type="Proteomes" id="UP000256763"/>
    </source>
</evidence>
<accession>A0A3E0WI79</accession>
<proteinExistence type="predicted"/>
<feature type="compositionally biased region" description="Basic and acidic residues" evidence="1">
    <location>
        <begin position="335"/>
        <end position="346"/>
    </location>
</feature>
<dbReference type="GO" id="GO:0005576">
    <property type="term" value="C:extracellular region"/>
    <property type="evidence" value="ECO:0007669"/>
    <property type="project" value="TreeGrafter"/>
</dbReference>
<reference evidence="3" key="1">
    <citation type="submission" date="2017-05" db="EMBL/GenBank/DDBJ databases">
        <authorList>
            <person name="Sharma S."/>
            <person name="Sidhu C."/>
            <person name="Pinnaka A.K."/>
        </authorList>
    </citation>
    <scope>NUCLEOTIDE SEQUENCE [LARGE SCALE GENOMIC DNA]</scope>
    <source>
        <strain evidence="3">AK93</strain>
    </source>
</reference>
<dbReference type="AlphaFoldDB" id="A0A3E0WI79"/>
<evidence type="ECO:0008006" key="4">
    <source>
        <dbReference type="Google" id="ProtNLM"/>
    </source>
</evidence>
<evidence type="ECO:0000256" key="1">
    <source>
        <dbReference type="SAM" id="MobiDB-lite"/>
    </source>
</evidence>
<dbReference type="PANTHER" id="PTHR37549">
    <property type="entry name" value="LIPOPROTEIN LPRI"/>
    <property type="match status" value="1"/>
</dbReference>
<dbReference type="PANTHER" id="PTHR37549:SF1">
    <property type="entry name" value="LIPOPROTEIN LPRI"/>
    <property type="match status" value="1"/>
</dbReference>
<sequence>MPQNQHACFNGDGRGMSLDAWLYAFWHRRYQEGSASQVASYLSQIDHDLNPHREDYAVYQNDAPATQGPSYDCELPQLTEVESLICDSEVLATYDQILSTLYQRIVGEASARPLLGFSRAEGLPAAQARWLRARNGCDDAACLKAAYRARLAELASISDELAYLRSPERIEALLQKIGLEHFEQGDYDWSDAVVLYQKTQERVETAKGEGDERQVGLSRQVRFAVEVLGQGLWQAGPARSGYCGASVDVVIAYIVLDEEDDVVDARYIAGNDCYSDPGGAPVVLEKGGAPSWWGLTRGAISARPFASSTPTATTSREWNAWAILPIAAIARVTEPRAQRPDADGRGGRPATGRFAFLRRPGSRSALQPGRWPIVAGAARWAGVCHGGRREDGVRRRYVCPAG</sequence>
<dbReference type="EMBL" id="NFZW01000037">
    <property type="protein sequence ID" value="RFA31923.1"/>
    <property type="molecule type" value="Genomic_DNA"/>
</dbReference>
<name>A0A3E0WI79_9GAMM</name>
<dbReference type="Proteomes" id="UP000256763">
    <property type="component" value="Unassembled WGS sequence"/>
</dbReference>
<gene>
    <name evidence="2" type="ORF">CAL65_20960</name>
</gene>
<comment type="caution">
    <text evidence="2">The sequence shown here is derived from an EMBL/GenBank/DDBJ whole genome shotgun (WGS) entry which is preliminary data.</text>
</comment>
<feature type="region of interest" description="Disordered" evidence="1">
    <location>
        <begin position="335"/>
        <end position="354"/>
    </location>
</feature>
<protein>
    <recommendedName>
        <fullName evidence="4">Lysozyme inhibitor LprI N-terminal domain-containing protein</fullName>
    </recommendedName>
</protein>